<dbReference type="InterPro" id="IPR058087">
    <property type="entry name" value="XAC2610_dom"/>
</dbReference>
<evidence type="ECO:0008006" key="3">
    <source>
        <dbReference type="Google" id="ProtNLM"/>
    </source>
</evidence>
<dbReference type="EMBL" id="SOPX01000002">
    <property type="protein sequence ID" value="TFB32058.1"/>
    <property type="molecule type" value="Genomic_DNA"/>
</dbReference>
<evidence type="ECO:0000313" key="2">
    <source>
        <dbReference type="Proteomes" id="UP000297429"/>
    </source>
</evidence>
<proteinExistence type="predicted"/>
<name>A0ABY2HTZ8_9SPHI</name>
<accession>A0ABY2HTZ8</accession>
<gene>
    <name evidence="1" type="ORF">E3V97_15985</name>
</gene>
<comment type="caution">
    <text evidence="1">The sequence shown here is derived from an EMBL/GenBank/DDBJ whole genome shotgun (WGS) entry which is preliminary data.</text>
</comment>
<dbReference type="Proteomes" id="UP000297429">
    <property type="component" value="Unassembled WGS sequence"/>
</dbReference>
<keyword evidence="2" id="KW-1185">Reference proteome</keyword>
<organism evidence="1 2">
    <name type="scientific">Pedobacter alluvionis</name>
    <dbReference type="NCBI Taxonomy" id="475253"/>
    <lineage>
        <taxon>Bacteria</taxon>
        <taxon>Pseudomonadati</taxon>
        <taxon>Bacteroidota</taxon>
        <taxon>Sphingobacteriia</taxon>
        <taxon>Sphingobacteriales</taxon>
        <taxon>Sphingobacteriaceae</taxon>
        <taxon>Pedobacter</taxon>
    </lineage>
</organism>
<protein>
    <recommendedName>
        <fullName evidence="3">VCBS repeat-containing protein</fullName>
    </recommendedName>
</protein>
<evidence type="ECO:0000313" key="1">
    <source>
        <dbReference type="EMBL" id="TFB32058.1"/>
    </source>
</evidence>
<sequence length="276" mass="31143">MMHKKLLSITVFVLLFFRALSQPFSLKSTNGTKPFRLDIYFGTDGKGAFVQYHGQQGLIALQLKTLSSQEKSAQSKITYVWDEVIGGKATGSYGLTREAGKLSGVWYKRAKDGRRFQLEQIIAPGDEARIDKYLLHDVLISFRHTSDNLLTFSYSDGNTIKTQLPGFDHPDPQRYGTIADYNFDGFDDVAFSIPDAGMGVYRTFSIYLYNPKSKHFSILAEPNAPQAKCSGLCDVVLDKKNRLLMSSCRGGATWWNDIYSFSQQNNLIWLRSAKQQ</sequence>
<dbReference type="NCBIfam" id="NF047539">
    <property type="entry name" value="XAC2610_fam"/>
    <property type="match status" value="1"/>
</dbReference>
<reference evidence="1 2" key="1">
    <citation type="submission" date="2019-03" db="EMBL/GenBank/DDBJ databases">
        <authorList>
            <person name="He R.-H."/>
        </authorList>
    </citation>
    <scope>NUCLEOTIDE SEQUENCE [LARGE SCALE GENOMIC DNA]</scope>
    <source>
        <strain evidence="1 2">DSM 19624</strain>
    </source>
</reference>
<dbReference type="RefSeq" id="WP_134380611.1">
    <property type="nucleotide sequence ID" value="NZ_RCCK01000010.1"/>
</dbReference>